<organism evidence="1 2">
    <name type="scientific">Lindgomyces ingoldianus</name>
    <dbReference type="NCBI Taxonomy" id="673940"/>
    <lineage>
        <taxon>Eukaryota</taxon>
        <taxon>Fungi</taxon>
        <taxon>Dikarya</taxon>
        <taxon>Ascomycota</taxon>
        <taxon>Pezizomycotina</taxon>
        <taxon>Dothideomycetes</taxon>
        <taxon>Pleosporomycetidae</taxon>
        <taxon>Pleosporales</taxon>
        <taxon>Lindgomycetaceae</taxon>
        <taxon>Lindgomyces</taxon>
    </lineage>
</organism>
<protein>
    <submittedName>
        <fullName evidence="1">Uncharacterized protein</fullName>
    </submittedName>
</protein>
<feature type="non-terminal residue" evidence="1">
    <location>
        <position position="93"/>
    </location>
</feature>
<accession>A0ACB6QD15</accession>
<feature type="non-terminal residue" evidence="1">
    <location>
        <position position="1"/>
    </location>
</feature>
<gene>
    <name evidence="1" type="ORF">BDR25DRAFT_173237</name>
</gene>
<sequence length="93" mass="10596">QYPSKAWRFFRADTDLIVLPSKYVDELRSLPHTIASPTLAHAYNLSGSNTNMNIILKNNLHFRALQERLTPNLGKPAQPMQEELCHALDLELP</sequence>
<comment type="caution">
    <text evidence="1">The sequence shown here is derived from an EMBL/GenBank/DDBJ whole genome shotgun (WGS) entry which is preliminary data.</text>
</comment>
<keyword evidence="2" id="KW-1185">Reference proteome</keyword>
<reference evidence="1" key="1">
    <citation type="journal article" date="2020" name="Stud. Mycol.">
        <title>101 Dothideomycetes genomes: a test case for predicting lifestyles and emergence of pathogens.</title>
        <authorList>
            <person name="Haridas S."/>
            <person name="Albert R."/>
            <person name="Binder M."/>
            <person name="Bloem J."/>
            <person name="Labutti K."/>
            <person name="Salamov A."/>
            <person name="Andreopoulos B."/>
            <person name="Baker S."/>
            <person name="Barry K."/>
            <person name="Bills G."/>
            <person name="Bluhm B."/>
            <person name="Cannon C."/>
            <person name="Castanera R."/>
            <person name="Culley D."/>
            <person name="Daum C."/>
            <person name="Ezra D."/>
            <person name="Gonzalez J."/>
            <person name="Henrissat B."/>
            <person name="Kuo A."/>
            <person name="Liang C."/>
            <person name="Lipzen A."/>
            <person name="Lutzoni F."/>
            <person name="Magnuson J."/>
            <person name="Mondo S."/>
            <person name="Nolan M."/>
            <person name="Ohm R."/>
            <person name="Pangilinan J."/>
            <person name="Park H.-J."/>
            <person name="Ramirez L."/>
            <person name="Alfaro M."/>
            <person name="Sun H."/>
            <person name="Tritt A."/>
            <person name="Yoshinaga Y."/>
            <person name="Zwiers L.-H."/>
            <person name="Turgeon B."/>
            <person name="Goodwin S."/>
            <person name="Spatafora J."/>
            <person name="Crous P."/>
            <person name="Grigoriev I."/>
        </authorList>
    </citation>
    <scope>NUCLEOTIDE SEQUENCE</scope>
    <source>
        <strain evidence="1">ATCC 200398</strain>
    </source>
</reference>
<dbReference type="Proteomes" id="UP000799755">
    <property type="component" value="Unassembled WGS sequence"/>
</dbReference>
<dbReference type="EMBL" id="MU003534">
    <property type="protein sequence ID" value="KAF2464814.1"/>
    <property type="molecule type" value="Genomic_DNA"/>
</dbReference>
<name>A0ACB6QD15_9PLEO</name>
<evidence type="ECO:0000313" key="1">
    <source>
        <dbReference type="EMBL" id="KAF2464814.1"/>
    </source>
</evidence>
<proteinExistence type="predicted"/>
<evidence type="ECO:0000313" key="2">
    <source>
        <dbReference type="Proteomes" id="UP000799755"/>
    </source>
</evidence>